<proteinExistence type="inferred from homology"/>
<evidence type="ECO:0000256" key="10">
    <source>
        <dbReference type="ARBA" id="ARBA00023128"/>
    </source>
</evidence>
<sequence>MPQMSPIWWFLLMMYFIIILMMFNSMIYFLFYTKMCNSLFLKKNKFNWKW</sequence>
<geneLocation type="mitochondrion" evidence="14"/>
<evidence type="ECO:0000256" key="9">
    <source>
        <dbReference type="ARBA" id="ARBA00023065"/>
    </source>
</evidence>
<keyword evidence="5 12" id="KW-0138">CF(0)</keyword>
<dbReference type="GO" id="GO:0045259">
    <property type="term" value="C:proton-transporting ATP synthase complex"/>
    <property type="evidence" value="ECO:0007669"/>
    <property type="project" value="UniProtKB-KW"/>
</dbReference>
<evidence type="ECO:0000256" key="12">
    <source>
        <dbReference type="RuleBase" id="RU003661"/>
    </source>
</evidence>
<evidence type="ECO:0000256" key="8">
    <source>
        <dbReference type="ARBA" id="ARBA00022989"/>
    </source>
</evidence>
<gene>
    <name evidence="14" type="primary">ATP8</name>
</gene>
<evidence type="ECO:0000256" key="6">
    <source>
        <dbReference type="ARBA" id="ARBA00022692"/>
    </source>
</evidence>
<comment type="subcellular location">
    <subcellularLocation>
        <location evidence="1 12">Mitochondrion membrane</location>
        <topology evidence="1 12">Single-pass membrane protein</topology>
    </subcellularLocation>
</comment>
<evidence type="ECO:0000256" key="4">
    <source>
        <dbReference type="ARBA" id="ARBA00022448"/>
    </source>
</evidence>
<keyword evidence="7 12" id="KW-0375">Hydrogen ion transport</keyword>
<evidence type="ECO:0000256" key="7">
    <source>
        <dbReference type="ARBA" id="ARBA00022781"/>
    </source>
</evidence>
<evidence type="ECO:0000313" key="14">
    <source>
        <dbReference type="EMBL" id="WPC85263.1"/>
    </source>
</evidence>
<keyword evidence="9 12" id="KW-0406">Ion transport</keyword>
<keyword evidence="6 12" id="KW-0812">Transmembrane</keyword>
<protein>
    <recommendedName>
        <fullName evidence="12">ATP synthase complex subunit 8</fullName>
    </recommendedName>
</protein>
<evidence type="ECO:0000256" key="5">
    <source>
        <dbReference type="ARBA" id="ARBA00022547"/>
    </source>
</evidence>
<dbReference type="GO" id="GO:0031966">
    <property type="term" value="C:mitochondrial membrane"/>
    <property type="evidence" value="ECO:0007669"/>
    <property type="project" value="UniProtKB-SubCell"/>
</dbReference>
<dbReference type="CTD" id="4509"/>
<keyword evidence="8 13" id="KW-1133">Transmembrane helix</keyword>
<organism evidence="14">
    <name type="scientific">Sophonia fuscomarginata</name>
    <dbReference type="NCBI Taxonomy" id="3092774"/>
    <lineage>
        <taxon>Eukaryota</taxon>
        <taxon>Metazoa</taxon>
        <taxon>Ecdysozoa</taxon>
        <taxon>Arthropoda</taxon>
        <taxon>Hexapoda</taxon>
        <taxon>Insecta</taxon>
        <taxon>Pterygota</taxon>
        <taxon>Neoptera</taxon>
        <taxon>Paraneoptera</taxon>
        <taxon>Hemiptera</taxon>
        <taxon>Auchenorrhyncha</taxon>
        <taxon>Membracoidea</taxon>
        <taxon>Cicadellidae</taxon>
        <taxon>Evacanthinae</taxon>
        <taxon>Nirvanini</taxon>
        <taxon>Sophonia</taxon>
    </lineage>
</organism>
<name>A0AAF1C0H8_9HEMI</name>
<dbReference type="RefSeq" id="YP_010996521.1">
    <property type="nucleotide sequence ID" value="NC_084449.1"/>
</dbReference>
<evidence type="ECO:0000256" key="11">
    <source>
        <dbReference type="ARBA" id="ARBA00023136"/>
    </source>
</evidence>
<evidence type="ECO:0000256" key="3">
    <source>
        <dbReference type="ARBA" id="ARBA00011291"/>
    </source>
</evidence>
<comment type="subunit">
    <text evidence="3">F-type ATPases have 2 components, CF(1) - the catalytic core - and CF(0) - the membrane proton channel.</text>
</comment>
<dbReference type="InterPro" id="IPR001421">
    <property type="entry name" value="ATP8_metazoa"/>
</dbReference>
<keyword evidence="4 12" id="KW-0813">Transport</keyword>
<dbReference type="Pfam" id="PF00895">
    <property type="entry name" value="ATP-synt_8"/>
    <property type="match status" value="1"/>
</dbReference>
<evidence type="ECO:0000256" key="2">
    <source>
        <dbReference type="ARBA" id="ARBA00008892"/>
    </source>
</evidence>
<dbReference type="GO" id="GO:0015986">
    <property type="term" value="P:proton motive force-driven ATP synthesis"/>
    <property type="evidence" value="ECO:0007669"/>
    <property type="project" value="InterPro"/>
</dbReference>
<dbReference type="GeneID" id="86148448"/>
<feature type="transmembrane region" description="Helical" evidence="13">
    <location>
        <begin position="6"/>
        <end position="32"/>
    </location>
</feature>
<keyword evidence="11 13" id="KW-0472">Membrane</keyword>
<reference evidence="14" key="1">
    <citation type="submission" date="2023-10" db="EMBL/GenBank/DDBJ databases">
        <authorList>
            <person name="Wang W."/>
            <person name="Jiang S."/>
            <person name="Liu Y."/>
            <person name="Li Y."/>
        </authorList>
    </citation>
    <scope>NUCLEOTIDE SEQUENCE</scope>
</reference>
<dbReference type="AlphaFoldDB" id="A0AAF1C0H8"/>
<accession>A0AAF1C0H8</accession>
<keyword evidence="10 12" id="KW-0496">Mitochondrion</keyword>
<evidence type="ECO:0000256" key="13">
    <source>
        <dbReference type="SAM" id="Phobius"/>
    </source>
</evidence>
<comment type="similarity">
    <text evidence="2 12">Belongs to the ATPase protein 8 family.</text>
</comment>
<dbReference type="GO" id="GO:0015078">
    <property type="term" value="F:proton transmembrane transporter activity"/>
    <property type="evidence" value="ECO:0007669"/>
    <property type="project" value="InterPro"/>
</dbReference>
<dbReference type="EMBL" id="OR727345">
    <property type="protein sequence ID" value="WPC85263.1"/>
    <property type="molecule type" value="Genomic_DNA"/>
</dbReference>
<evidence type="ECO:0000256" key="1">
    <source>
        <dbReference type="ARBA" id="ARBA00004304"/>
    </source>
</evidence>